<dbReference type="InterPro" id="IPR014030">
    <property type="entry name" value="Ketoacyl_synth_N"/>
</dbReference>
<dbReference type="PROSITE" id="PS52004">
    <property type="entry name" value="KS3_2"/>
    <property type="match status" value="1"/>
</dbReference>
<sequence>MGSQVSEGNHFAREPIAMVGSSCRLPGGASSPSKLWELLEKPRDVVQEIPASRFSTRAFHHADSQHHGSANVKHAYLLHDDPRVFDRDFFAISPKEAEAMDPQQRILLETVYEGVESAGYSIRRLRGSSTAVFVGCMSFDYQFVAIRGIDSLPQYHATGAAMSMLANRVSYFYDWRGPSAAIDTACSSSLVAMHQAVSALRNGDAEMAVAAGSNLILGPEPFIAESKLNMLSPNGRSYMWDAAADGYTRGEGFSVVLLKTLSQALADGDDIECIVRETGVNSDGKTPGMSAKLPLILPAAC</sequence>
<dbReference type="EMBL" id="PKSG01000467">
    <property type="protein sequence ID" value="POR35116.1"/>
    <property type="molecule type" value="Genomic_DNA"/>
</dbReference>
<evidence type="ECO:0000259" key="4">
    <source>
        <dbReference type="PROSITE" id="PS52004"/>
    </source>
</evidence>
<dbReference type="Gene3D" id="3.40.47.10">
    <property type="match status" value="1"/>
</dbReference>
<dbReference type="GO" id="GO:0006633">
    <property type="term" value="P:fatty acid biosynthetic process"/>
    <property type="evidence" value="ECO:0007669"/>
    <property type="project" value="InterPro"/>
</dbReference>
<dbReference type="PANTHER" id="PTHR43775">
    <property type="entry name" value="FATTY ACID SYNTHASE"/>
    <property type="match status" value="1"/>
</dbReference>
<dbReference type="SUPFAM" id="SSF53901">
    <property type="entry name" value="Thiolase-like"/>
    <property type="match status" value="1"/>
</dbReference>
<keyword evidence="1" id="KW-0596">Phosphopantetheine</keyword>
<name>A0A2S4KY53_9HYPO</name>
<dbReference type="CDD" id="cd00833">
    <property type="entry name" value="PKS"/>
    <property type="match status" value="1"/>
</dbReference>
<gene>
    <name evidence="5" type="ORF">TPAR_04685</name>
</gene>
<dbReference type="AlphaFoldDB" id="A0A2S4KY53"/>
<dbReference type="OrthoDB" id="329835at2759"/>
<evidence type="ECO:0000313" key="6">
    <source>
        <dbReference type="Proteomes" id="UP000237481"/>
    </source>
</evidence>
<dbReference type="Pfam" id="PF00109">
    <property type="entry name" value="ketoacyl-synt"/>
    <property type="match status" value="1"/>
</dbReference>
<accession>A0A2S4KY53</accession>
<evidence type="ECO:0000256" key="1">
    <source>
        <dbReference type="ARBA" id="ARBA00022450"/>
    </source>
</evidence>
<dbReference type="Proteomes" id="UP000237481">
    <property type="component" value="Unassembled WGS sequence"/>
</dbReference>
<keyword evidence="2" id="KW-0597">Phosphoprotein</keyword>
<dbReference type="STRING" id="94208.A0A2S4KY53"/>
<keyword evidence="6" id="KW-1185">Reference proteome</keyword>
<evidence type="ECO:0000256" key="3">
    <source>
        <dbReference type="ARBA" id="ARBA00022679"/>
    </source>
</evidence>
<dbReference type="GO" id="GO:0004312">
    <property type="term" value="F:fatty acid synthase activity"/>
    <property type="evidence" value="ECO:0007669"/>
    <property type="project" value="TreeGrafter"/>
</dbReference>
<evidence type="ECO:0000313" key="5">
    <source>
        <dbReference type="EMBL" id="POR35116.1"/>
    </source>
</evidence>
<dbReference type="InterPro" id="IPR020841">
    <property type="entry name" value="PKS_Beta-ketoAc_synthase_dom"/>
</dbReference>
<dbReference type="InterPro" id="IPR016039">
    <property type="entry name" value="Thiolase-like"/>
</dbReference>
<dbReference type="GO" id="GO:0044550">
    <property type="term" value="P:secondary metabolite biosynthetic process"/>
    <property type="evidence" value="ECO:0007669"/>
    <property type="project" value="TreeGrafter"/>
</dbReference>
<comment type="caution">
    <text evidence="5">The sequence shown here is derived from an EMBL/GenBank/DDBJ whole genome shotgun (WGS) entry which is preliminary data.</text>
</comment>
<protein>
    <recommendedName>
        <fullName evidence="4">Ketosynthase family 3 (KS3) domain-containing protein</fullName>
    </recommendedName>
</protein>
<dbReference type="PROSITE" id="PS00606">
    <property type="entry name" value="KS3_1"/>
    <property type="match status" value="1"/>
</dbReference>
<proteinExistence type="predicted"/>
<dbReference type="InterPro" id="IPR050091">
    <property type="entry name" value="PKS_NRPS_Biosynth_Enz"/>
</dbReference>
<feature type="domain" description="Ketosynthase family 3 (KS3)" evidence="4">
    <location>
        <begin position="13"/>
        <end position="301"/>
    </location>
</feature>
<dbReference type="InterPro" id="IPR018201">
    <property type="entry name" value="Ketoacyl_synth_AS"/>
</dbReference>
<dbReference type="GO" id="GO:0004315">
    <property type="term" value="F:3-oxoacyl-[acyl-carrier-protein] synthase activity"/>
    <property type="evidence" value="ECO:0007669"/>
    <property type="project" value="InterPro"/>
</dbReference>
<dbReference type="PANTHER" id="PTHR43775:SF20">
    <property type="entry name" value="HYBRID PKS-NRPS SYNTHETASE APDA"/>
    <property type="match status" value="1"/>
</dbReference>
<keyword evidence="3" id="KW-0808">Transferase</keyword>
<evidence type="ECO:0000256" key="2">
    <source>
        <dbReference type="ARBA" id="ARBA00022553"/>
    </source>
</evidence>
<reference evidence="5 6" key="1">
    <citation type="submission" date="2018-01" db="EMBL/GenBank/DDBJ databases">
        <title>Harnessing the power of phylogenomics to disentangle the directionality and signatures of interkingdom host jumping in the parasitic fungal genus Tolypocladium.</title>
        <authorList>
            <person name="Quandt C.A."/>
            <person name="Patterson W."/>
            <person name="Spatafora J.W."/>
        </authorList>
    </citation>
    <scope>NUCLEOTIDE SEQUENCE [LARGE SCALE GENOMIC DNA]</scope>
    <source>
        <strain evidence="5 6">NRBC 100945</strain>
    </source>
</reference>
<organism evidence="5 6">
    <name type="scientific">Tolypocladium paradoxum</name>
    <dbReference type="NCBI Taxonomy" id="94208"/>
    <lineage>
        <taxon>Eukaryota</taxon>
        <taxon>Fungi</taxon>
        <taxon>Dikarya</taxon>
        <taxon>Ascomycota</taxon>
        <taxon>Pezizomycotina</taxon>
        <taxon>Sordariomycetes</taxon>
        <taxon>Hypocreomycetidae</taxon>
        <taxon>Hypocreales</taxon>
        <taxon>Ophiocordycipitaceae</taxon>
        <taxon>Tolypocladium</taxon>
    </lineage>
</organism>
<dbReference type="SMART" id="SM00825">
    <property type="entry name" value="PKS_KS"/>
    <property type="match status" value="1"/>
</dbReference>